<dbReference type="GO" id="GO:0006281">
    <property type="term" value="P:DNA repair"/>
    <property type="evidence" value="ECO:0007669"/>
    <property type="project" value="TreeGrafter"/>
</dbReference>
<dbReference type="GO" id="GO:0005524">
    <property type="term" value="F:ATP binding"/>
    <property type="evidence" value="ECO:0007669"/>
    <property type="project" value="UniProtKB-KW"/>
</dbReference>
<organism evidence="5 6">
    <name type="scientific">Podospora didyma</name>
    <dbReference type="NCBI Taxonomy" id="330526"/>
    <lineage>
        <taxon>Eukaryota</taxon>
        <taxon>Fungi</taxon>
        <taxon>Dikarya</taxon>
        <taxon>Ascomycota</taxon>
        <taxon>Pezizomycotina</taxon>
        <taxon>Sordariomycetes</taxon>
        <taxon>Sordariomycetidae</taxon>
        <taxon>Sordariales</taxon>
        <taxon>Podosporaceae</taxon>
        <taxon>Podospora</taxon>
    </lineage>
</organism>
<dbReference type="CDD" id="cd18793">
    <property type="entry name" value="SF2_C_SNF"/>
    <property type="match status" value="1"/>
</dbReference>
<dbReference type="SUPFAM" id="SSF52540">
    <property type="entry name" value="P-loop containing nucleoside triphosphate hydrolases"/>
    <property type="match status" value="1"/>
</dbReference>
<keyword evidence="6" id="KW-1185">Reference proteome</keyword>
<evidence type="ECO:0000259" key="4">
    <source>
        <dbReference type="Pfam" id="PF00271"/>
    </source>
</evidence>
<name>A0AAE0NQF5_9PEZI</name>
<dbReference type="InterPro" id="IPR027417">
    <property type="entry name" value="P-loop_NTPase"/>
</dbReference>
<dbReference type="Pfam" id="PF00271">
    <property type="entry name" value="Helicase_C"/>
    <property type="match status" value="1"/>
</dbReference>
<gene>
    <name evidence="5" type="ORF">B0H63DRAFT_449778</name>
</gene>
<dbReference type="InterPro" id="IPR001650">
    <property type="entry name" value="Helicase_C-like"/>
</dbReference>
<evidence type="ECO:0000256" key="3">
    <source>
        <dbReference type="ARBA" id="ARBA00022840"/>
    </source>
</evidence>
<evidence type="ECO:0000256" key="1">
    <source>
        <dbReference type="ARBA" id="ARBA00022741"/>
    </source>
</evidence>
<dbReference type="GO" id="GO:0008094">
    <property type="term" value="F:ATP-dependent activity, acting on DNA"/>
    <property type="evidence" value="ECO:0007669"/>
    <property type="project" value="TreeGrafter"/>
</dbReference>
<dbReference type="InterPro" id="IPR049730">
    <property type="entry name" value="SNF2/RAD54-like_C"/>
</dbReference>
<keyword evidence="1" id="KW-0547">Nucleotide-binding</keyword>
<dbReference type="AlphaFoldDB" id="A0AAE0NQF5"/>
<sequence length="149" mass="16619">MVMKLRRLCNHGTMALPDTDRPVEMELSDNIAVLPHAHVEVLLISIQTGSVGLNLTAAEHVHVIEPQWNHSVEDQAAARALRMGQTKTVRVFRYVMKDTVEENILTRQKRKRKTAKFTMDGGSWDGISGSLDVSMIAENALTASKLKEN</sequence>
<proteinExistence type="predicted"/>
<dbReference type="PANTHER" id="PTHR45626">
    <property type="entry name" value="TRANSCRIPTION TERMINATION FACTOR 2-RELATED"/>
    <property type="match status" value="1"/>
</dbReference>
<accession>A0AAE0NQF5</accession>
<dbReference type="GO" id="GO:0016787">
    <property type="term" value="F:hydrolase activity"/>
    <property type="evidence" value="ECO:0007669"/>
    <property type="project" value="UniProtKB-KW"/>
</dbReference>
<evidence type="ECO:0000256" key="2">
    <source>
        <dbReference type="ARBA" id="ARBA00022801"/>
    </source>
</evidence>
<comment type="caution">
    <text evidence="5">The sequence shown here is derived from an EMBL/GenBank/DDBJ whole genome shotgun (WGS) entry which is preliminary data.</text>
</comment>
<evidence type="ECO:0000313" key="6">
    <source>
        <dbReference type="Proteomes" id="UP001285441"/>
    </source>
</evidence>
<keyword evidence="2 5" id="KW-0378">Hydrolase</keyword>
<dbReference type="Proteomes" id="UP001285441">
    <property type="component" value="Unassembled WGS sequence"/>
</dbReference>
<evidence type="ECO:0000313" key="5">
    <source>
        <dbReference type="EMBL" id="KAK3385766.1"/>
    </source>
</evidence>
<dbReference type="GO" id="GO:0005634">
    <property type="term" value="C:nucleus"/>
    <property type="evidence" value="ECO:0007669"/>
    <property type="project" value="TreeGrafter"/>
</dbReference>
<protein>
    <submittedName>
        <fullName evidence="5">P-loop containing nucleoside triphosphate hydrolase protein</fullName>
    </submittedName>
</protein>
<dbReference type="EMBL" id="JAULSW010000004">
    <property type="protein sequence ID" value="KAK3385766.1"/>
    <property type="molecule type" value="Genomic_DNA"/>
</dbReference>
<keyword evidence="3" id="KW-0067">ATP-binding</keyword>
<dbReference type="InterPro" id="IPR050628">
    <property type="entry name" value="SNF2_RAD54_helicase_TF"/>
</dbReference>
<dbReference type="Gene3D" id="3.40.50.300">
    <property type="entry name" value="P-loop containing nucleotide triphosphate hydrolases"/>
    <property type="match status" value="1"/>
</dbReference>
<reference evidence="5" key="2">
    <citation type="submission" date="2023-06" db="EMBL/GenBank/DDBJ databases">
        <authorList>
            <consortium name="Lawrence Berkeley National Laboratory"/>
            <person name="Haridas S."/>
            <person name="Hensen N."/>
            <person name="Bonometti L."/>
            <person name="Westerberg I."/>
            <person name="Brannstrom I.O."/>
            <person name="Guillou S."/>
            <person name="Cros-Aarteil S."/>
            <person name="Calhoun S."/>
            <person name="Kuo A."/>
            <person name="Mondo S."/>
            <person name="Pangilinan J."/>
            <person name="Riley R."/>
            <person name="LaButti K."/>
            <person name="Andreopoulos B."/>
            <person name="Lipzen A."/>
            <person name="Chen C."/>
            <person name="Yanf M."/>
            <person name="Daum C."/>
            <person name="Ng V."/>
            <person name="Clum A."/>
            <person name="Steindorff A."/>
            <person name="Ohm R."/>
            <person name="Martin F."/>
            <person name="Silar P."/>
            <person name="Natvig D."/>
            <person name="Lalanne C."/>
            <person name="Gautier V."/>
            <person name="Ament-velasquez S.L."/>
            <person name="Kruys A."/>
            <person name="Hutchinson M.I."/>
            <person name="Powell A.J."/>
            <person name="Barry K."/>
            <person name="Miller A.N."/>
            <person name="Grigoriev I.V."/>
            <person name="Debuchy R."/>
            <person name="Gladieux P."/>
            <person name="Thoren M.H."/>
            <person name="Johannesson H."/>
        </authorList>
    </citation>
    <scope>NUCLEOTIDE SEQUENCE</scope>
    <source>
        <strain evidence="5">CBS 232.78</strain>
    </source>
</reference>
<feature type="domain" description="Helicase C-terminal" evidence="4">
    <location>
        <begin position="38"/>
        <end position="84"/>
    </location>
</feature>
<dbReference type="PANTHER" id="PTHR45626:SF22">
    <property type="entry name" value="DNA REPAIR PROTEIN RAD5"/>
    <property type="match status" value="1"/>
</dbReference>
<reference evidence="5" key="1">
    <citation type="journal article" date="2023" name="Mol. Phylogenet. Evol.">
        <title>Genome-scale phylogeny and comparative genomics of the fungal order Sordariales.</title>
        <authorList>
            <person name="Hensen N."/>
            <person name="Bonometti L."/>
            <person name="Westerberg I."/>
            <person name="Brannstrom I.O."/>
            <person name="Guillou S."/>
            <person name="Cros-Aarteil S."/>
            <person name="Calhoun S."/>
            <person name="Haridas S."/>
            <person name="Kuo A."/>
            <person name="Mondo S."/>
            <person name="Pangilinan J."/>
            <person name="Riley R."/>
            <person name="LaButti K."/>
            <person name="Andreopoulos B."/>
            <person name="Lipzen A."/>
            <person name="Chen C."/>
            <person name="Yan M."/>
            <person name="Daum C."/>
            <person name="Ng V."/>
            <person name="Clum A."/>
            <person name="Steindorff A."/>
            <person name="Ohm R.A."/>
            <person name="Martin F."/>
            <person name="Silar P."/>
            <person name="Natvig D.O."/>
            <person name="Lalanne C."/>
            <person name="Gautier V."/>
            <person name="Ament-Velasquez S.L."/>
            <person name="Kruys A."/>
            <person name="Hutchinson M.I."/>
            <person name="Powell A.J."/>
            <person name="Barry K."/>
            <person name="Miller A.N."/>
            <person name="Grigoriev I.V."/>
            <person name="Debuchy R."/>
            <person name="Gladieux P."/>
            <person name="Hiltunen Thoren M."/>
            <person name="Johannesson H."/>
        </authorList>
    </citation>
    <scope>NUCLEOTIDE SEQUENCE</scope>
    <source>
        <strain evidence="5">CBS 232.78</strain>
    </source>
</reference>